<keyword evidence="3" id="KW-0560">Oxidoreductase</keyword>
<organism evidence="5 6">
    <name type="scientific">Moniliophthora roreri (strain MCA 2997)</name>
    <name type="common">Cocoa frosty pod rot fungus</name>
    <name type="synonym">Crinipellis roreri</name>
    <dbReference type="NCBI Taxonomy" id="1381753"/>
    <lineage>
        <taxon>Eukaryota</taxon>
        <taxon>Fungi</taxon>
        <taxon>Dikarya</taxon>
        <taxon>Basidiomycota</taxon>
        <taxon>Agaricomycotina</taxon>
        <taxon>Agaricomycetes</taxon>
        <taxon>Agaricomycetidae</taxon>
        <taxon>Agaricales</taxon>
        <taxon>Marasmiineae</taxon>
        <taxon>Marasmiaceae</taxon>
        <taxon>Moniliophthora</taxon>
    </lineage>
</organism>
<dbReference type="KEGG" id="mrr:Moror_2368"/>
<dbReference type="InterPro" id="IPR051911">
    <property type="entry name" value="SDR_oxidoreductase"/>
</dbReference>
<dbReference type="InterPro" id="IPR002347">
    <property type="entry name" value="SDR_fam"/>
</dbReference>
<evidence type="ECO:0000256" key="4">
    <source>
        <dbReference type="RuleBase" id="RU000363"/>
    </source>
</evidence>
<evidence type="ECO:0000256" key="3">
    <source>
        <dbReference type="ARBA" id="ARBA00023002"/>
    </source>
</evidence>
<dbReference type="Pfam" id="PF00106">
    <property type="entry name" value="adh_short"/>
    <property type="match status" value="1"/>
</dbReference>
<dbReference type="OrthoDB" id="1274115at2759"/>
<comment type="caution">
    <text evidence="5">The sequence shown here is derived from an EMBL/GenBank/DDBJ whole genome shotgun (WGS) entry which is preliminary data.</text>
</comment>
<evidence type="ECO:0000313" key="5">
    <source>
        <dbReference type="EMBL" id="ESK85844.1"/>
    </source>
</evidence>
<name>V2Y2H8_MONRO</name>
<protein>
    <submittedName>
        <fullName evidence="5">NAD(P)-bindingprotein</fullName>
    </submittedName>
</protein>
<evidence type="ECO:0000256" key="1">
    <source>
        <dbReference type="ARBA" id="ARBA00006484"/>
    </source>
</evidence>
<dbReference type="PANTHER" id="PTHR43976">
    <property type="entry name" value="SHORT CHAIN DEHYDROGENASE"/>
    <property type="match status" value="1"/>
</dbReference>
<accession>V2Y2H8</accession>
<dbReference type="PANTHER" id="PTHR43976:SF16">
    <property type="entry name" value="SHORT-CHAIN DEHYDROGENASE_REDUCTASE FAMILY PROTEIN"/>
    <property type="match status" value="1"/>
</dbReference>
<dbReference type="PRINTS" id="PR00080">
    <property type="entry name" value="SDRFAMILY"/>
</dbReference>
<dbReference type="GO" id="GO:0016491">
    <property type="term" value="F:oxidoreductase activity"/>
    <property type="evidence" value="ECO:0007669"/>
    <property type="project" value="UniProtKB-KW"/>
</dbReference>
<comment type="similarity">
    <text evidence="1 4">Belongs to the short-chain dehydrogenases/reductases (SDR) family.</text>
</comment>
<dbReference type="PRINTS" id="PR00081">
    <property type="entry name" value="GDHRDH"/>
</dbReference>
<gene>
    <name evidence="5" type="ORF">Moror_2368</name>
</gene>
<dbReference type="HOGENOM" id="CLU_010194_2_9_1"/>
<dbReference type="Proteomes" id="UP000017559">
    <property type="component" value="Unassembled WGS sequence"/>
</dbReference>
<evidence type="ECO:0000313" key="6">
    <source>
        <dbReference type="Proteomes" id="UP000017559"/>
    </source>
</evidence>
<evidence type="ECO:0000256" key="2">
    <source>
        <dbReference type="ARBA" id="ARBA00022857"/>
    </source>
</evidence>
<dbReference type="AlphaFoldDB" id="V2Y2H8"/>
<keyword evidence="2" id="KW-0521">NADP</keyword>
<dbReference type="InterPro" id="IPR036291">
    <property type="entry name" value="NAD(P)-bd_dom_sf"/>
</dbReference>
<dbReference type="CDD" id="cd05374">
    <property type="entry name" value="17beta-HSD-like_SDR_c"/>
    <property type="match status" value="1"/>
</dbReference>
<sequence>MSNSTSTSSRQPRVWLITGASSGFGLEITKSVLEHGDIAVATYRSSTEPPTLSSLKPSFESKLLLLRCDVTSPTDIKNAFSTAETTFGRIDVVFNNAAITLLGEVEGTPEDKAREMFNINFWGMSQVSREAVRVFRDVNRVKGGRLLNVGSRAGIVPNGGLAYYSASKHALEGFTEALAKEMDPAWNIKITILEPGPFKTRAHTDNTTTFPSHPAYTNNPNLECNQIRQWFSDPSGVTGDTVLAAKRIYEFAESDEAPMRLQLGDESWYGIKDKLEGMIQEQEKFEKWSKGLALQSQ</sequence>
<keyword evidence="6" id="KW-1185">Reference proteome</keyword>
<reference evidence="5 6" key="1">
    <citation type="journal article" date="2014" name="BMC Genomics">
        <title>Genome and secretome analysis of the hemibiotrophic fungal pathogen, Moniliophthora roreri, which causes frosty pod rot disease of cacao: mechanisms of the biotrophic and necrotrophic phases.</title>
        <authorList>
            <person name="Meinhardt L.W."/>
            <person name="Costa G.G.L."/>
            <person name="Thomazella D.P.T."/>
            <person name="Teixeira P.J.P.L."/>
            <person name="Carazzolle M.F."/>
            <person name="Schuster S.C."/>
            <person name="Carlson J.E."/>
            <person name="Guiltinan M.J."/>
            <person name="Mieczkowski P."/>
            <person name="Farmer A."/>
            <person name="Ramaraj T."/>
            <person name="Crozier J."/>
            <person name="Davis R.E."/>
            <person name="Shao J."/>
            <person name="Melnick R.L."/>
            <person name="Pereira G.A.G."/>
            <person name="Bailey B.A."/>
        </authorList>
    </citation>
    <scope>NUCLEOTIDE SEQUENCE [LARGE SCALE GENOMIC DNA]</scope>
    <source>
        <strain evidence="5 6">MCA 2997</strain>
    </source>
</reference>
<dbReference type="Gene3D" id="3.40.50.720">
    <property type="entry name" value="NAD(P)-binding Rossmann-like Domain"/>
    <property type="match status" value="1"/>
</dbReference>
<dbReference type="SUPFAM" id="SSF51735">
    <property type="entry name" value="NAD(P)-binding Rossmann-fold domains"/>
    <property type="match status" value="1"/>
</dbReference>
<dbReference type="EMBL" id="AWSO01001007">
    <property type="protein sequence ID" value="ESK85844.1"/>
    <property type="molecule type" value="Genomic_DNA"/>
</dbReference>
<dbReference type="PROSITE" id="PS00061">
    <property type="entry name" value="ADH_SHORT"/>
    <property type="match status" value="1"/>
</dbReference>
<proteinExistence type="inferred from homology"/>
<dbReference type="InterPro" id="IPR020904">
    <property type="entry name" value="Sc_DH/Rdtase_CS"/>
</dbReference>